<evidence type="ECO:0000313" key="4">
    <source>
        <dbReference type="EMBL" id="PQP20197.1"/>
    </source>
</evidence>
<proteinExistence type="predicted"/>
<dbReference type="Proteomes" id="UP000238206">
    <property type="component" value="Unassembled WGS sequence"/>
</dbReference>
<dbReference type="SUPFAM" id="SSF46955">
    <property type="entry name" value="Putative DNA-binding domain"/>
    <property type="match status" value="1"/>
</dbReference>
<name>A0A2S8IZI7_BURCE</name>
<sequence length="69" mass="8053">MAAKLIPVATWADSVFGEYRPHKNTLLNWIKNGRIRPVPRKVGREYFCRPEAEYVDPVAERIERLTNGR</sequence>
<keyword evidence="2" id="KW-0233">DNA recombination</keyword>
<comment type="caution">
    <text evidence="4">The sequence shown here is derived from an EMBL/GenBank/DDBJ whole genome shotgun (WGS) entry which is preliminary data.</text>
</comment>
<dbReference type="InterPro" id="IPR012884">
    <property type="entry name" value="Excisionase-like"/>
</dbReference>
<dbReference type="InterPro" id="IPR038137">
    <property type="entry name" value="Excisionase-like_sf"/>
</dbReference>
<reference evidence="4 5" key="1">
    <citation type="submission" date="2018-02" db="EMBL/GenBank/DDBJ databases">
        <title>Draft genome sequencing of Burkholderia cepacia Y14-15.</title>
        <authorList>
            <person name="Zheng B.-X."/>
        </authorList>
    </citation>
    <scope>NUCLEOTIDE SEQUENCE [LARGE SCALE GENOMIC DNA]</scope>
    <source>
        <strain evidence="4 5">Y14-15</strain>
    </source>
</reference>
<evidence type="ECO:0000256" key="2">
    <source>
        <dbReference type="ARBA" id="ARBA00023172"/>
    </source>
</evidence>
<dbReference type="AlphaFoldDB" id="A0A2S8IZI7"/>
<evidence type="ECO:0000259" key="3">
    <source>
        <dbReference type="Pfam" id="PF07825"/>
    </source>
</evidence>
<dbReference type="Pfam" id="PF07825">
    <property type="entry name" value="Exc"/>
    <property type="match status" value="1"/>
</dbReference>
<dbReference type="InterPro" id="IPR009061">
    <property type="entry name" value="DNA-bd_dom_put_sf"/>
</dbReference>
<dbReference type="Gene3D" id="1.10.1660.20">
    <property type="match status" value="1"/>
</dbReference>
<organism evidence="4 5">
    <name type="scientific">Burkholderia cepacia</name>
    <name type="common">Pseudomonas cepacia</name>
    <dbReference type="NCBI Taxonomy" id="292"/>
    <lineage>
        <taxon>Bacteria</taxon>
        <taxon>Pseudomonadati</taxon>
        <taxon>Pseudomonadota</taxon>
        <taxon>Betaproteobacteria</taxon>
        <taxon>Burkholderiales</taxon>
        <taxon>Burkholderiaceae</taxon>
        <taxon>Burkholderia</taxon>
        <taxon>Burkholderia cepacia complex</taxon>
    </lineage>
</organism>
<evidence type="ECO:0000256" key="1">
    <source>
        <dbReference type="ARBA" id="ARBA00023125"/>
    </source>
</evidence>
<keyword evidence="1" id="KW-0238">DNA-binding</keyword>
<feature type="domain" description="Excisionase-like" evidence="3">
    <location>
        <begin position="10"/>
        <end position="58"/>
    </location>
</feature>
<evidence type="ECO:0000313" key="5">
    <source>
        <dbReference type="Proteomes" id="UP000238206"/>
    </source>
</evidence>
<dbReference type="GO" id="GO:0003677">
    <property type="term" value="F:DNA binding"/>
    <property type="evidence" value="ECO:0007669"/>
    <property type="project" value="UniProtKB-KW"/>
</dbReference>
<dbReference type="GO" id="GO:0006310">
    <property type="term" value="P:DNA recombination"/>
    <property type="evidence" value="ECO:0007669"/>
    <property type="project" value="UniProtKB-KW"/>
</dbReference>
<accession>A0A2S8IZI7</accession>
<dbReference type="EMBL" id="PUIQ01000007">
    <property type="protein sequence ID" value="PQP20197.1"/>
    <property type="molecule type" value="Genomic_DNA"/>
</dbReference>
<protein>
    <submittedName>
        <fullName evidence="4">Excisionase</fullName>
    </submittedName>
</protein>
<gene>
    <name evidence="4" type="ORF">C5615_07935</name>
</gene>